<evidence type="ECO:0000256" key="1">
    <source>
        <dbReference type="SAM" id="MobiDB-lite"/>
    </source>
</evidence>
<accession>B6WTX9</accession>
<dbReference type="AlphaFoldDB" id="B6WTX9"/>
<feature type="region of interest" description="Disordered" evidence="1">
    <location>
        <begin position="1"/>
        <end position="23"/>
    </location>
</feature>
<name>B6WTX9_9BACT</name>
<evidence type="ECO:0000313" key="3">
    <source>
        <dbReference type="Proteomes" id="UP000003676"/>
    </source>
</evidence>
<dbReference type="Proteomes" id="UP000003676">
    <property type="component" value="Unassembled WGS sequence"/>
</dbReference>
<organism evidence="2 3">
    <name type="scientific">Desulfovibrio piger ATCC 29098</name>
    <dbReference type="NCBI Taxonomy" id="411464"/>
    <lineage>
        <taxon>Bacteria</taxon>
        <taxon>Pseudomonadati</taxon>
        <taxon>Thermodesulfobacteriota</taxon>
        <taxon>Desulfovibrionia</taxon>
        <taxon>Desulfovibrionales</taxon>
        <taxon>Desulfovibrionaceae</taxon>
        <taxon>Desulfovibrio</taxon>
    </lineage>
</organism>
<feature type="region of interest" description="Disordered" evidence="1">
    <location>
        <begin position="36"/>
        <end position="56"/>
    </location>
</feature>
<reference evidence="2 3" key="2">
    <citation type="submission" date="2008-10" db="EMBL/GenBank/DDBJ databases">
        <authorList>
            <person name="Fulton L."/>
            <person name="Clifton S."/>
            <person name="Fulton B."/>
            <person name="Xu J."/>
            <person name="Minx P."/>
            <person name="Pepin K.H."/>
            <person name="Johnson M."/>
            <person name="Bhonagiri V."/>
            <person name="Nash W.E."/>
            <person name="Mardis E.R."/>
            <person name="Wilson R.K."/>
        </authorList>
    </citation>
    <scope>NUCLEOTIDE SEQUENCE [LARGE SCALE GENOMIC DNA]</scope>
    <source>
        <strain evidence="2 3">ATCC 29098</strain>
    </source>
</reference>
<dbReference type="EMBL" id="ABXU01000037">
    <property type="protein sequence ID" value="EEB33590.1"/>
    <property type="molecule type" value="Genomic_DNA"/>
</dbReference>
<dbReference type="HOGENOM" id="CLU_3006824_0_0_7"/>
<proteinExistence type="predicted"/>
<gene>
    <name evidence="2" type="ORF">DESPIG_01537</name>
</gene>
<protein>
    <submittedName>
        <fullName evidence="2">Uncharacterized protein</fullName>
    </submittedName>
</protein>
<evidence type="ECO:0000313" key="2">
    <source>
        <dbReference type="EMBL" id="EEB33590.1"/>
    </source>
</evidence>
<comment type="caution">
    <text evidence="2">The sequence shown here is derived from an EMBL/GenBank/DDBJ whole genome shotgun (WGS) entry which is preliminary data.</text>
</comment>
<sequence length="56" mass="5735">MHVARGTGGQPPPYGPGRGRRRGMVTIVLQTAGQCAGDGHAASENARYGPSVSCKL</sequence>
<reference evidence="2 3" key="1">
    <citation type="submission" date="2008-10" db="EMBL/GenBank/DDBJ databases">
        <title>Draft genome sequence of Desulvovibrio piger (ATCC 29098).</title>
        <authorList>
            <person name="Sudarsanam P."/>
            <person name="Ley R."/>
            <person name="Guruge J."/>
            <person name="Turnbaugh P.J."/>
            <person name="Mahowald M."/>
            <person name="Liep D."/>
            <person name="Gordon J."/>
        </authorList>
    </citation>
    <scope>NUCLEOTIDE SEQUENCE [LARGE SCALE GENOMIC DNA]</scope>
    <source>
        <strain evidence="2 3">ATCC 29098</strain>
    </source>
</reference>